<organism evidence="2">
    <name type="scientific">Streptomyces sp. NBC_00060</name>
    <dbReference type="NCBI Taxonomy" id="2975636"/>
    <lineage>
        <taxon>Bacteria</taxon>
        <taxon>Bacillati</taxon>
        <taxon>Actinomycetota</taxon>
        <taxon>Actinomycetes</taxon>
        <taxon>Kitasatosporales</taxon>
        <taxon>Streptomycetaceae</taxon>
        <taxon>Streptomyces</taxon>
    </lineage>
</organism>
<dbReference type="EMBL" id="CP108253">
    <property type="protein sequence ID" value="WTU44299.1"/>
    <property type="molecule type" value="Genomic_DNA"/>
</dbReference>
<feature type="transmembrane region" description="Helical" evidence="1">
    <location>
        <begin position="27"/>
        <end position="45"/>
    </location>
</feature>
<proteinExistence type="predicted"/>
<protein>
    <submittedName>
        <fullName evidence="2">Uncharacterized protein</fullName>
    </submittedName>
</protein>
<reference evidence="2" key="1">
    <citation type="submission" date="2022-10" db="EMBL/GenBank/DDBJ databases">
        <title>The complete genomes of actinobacterial strains from the NBC collection.</title>
        <authorList>
            <person name="Joergensen T.S."/>
            <person name="Alvarez Arevalo M."/>
            <person name="Sterndorff E.B."/>
            <person name="Faurdal D."/>
            <person name="Vuksanovic O."/>
            <person name="Mourched A.-S."/>
            <person name="Charusanti P."/>
            <person name="Shaw S."/>
            <person name="Blin K."/>
            <person name="Weber T."/>
        </authorList>
    </citation>
    <scope>NUCLEOTIDE SEQUENCE</scope>
    <source>
        <strain evidence="2">NBC_00060</strain>
    </source>
</reference>
<keyword evidence="1" id="KW-0472">Membrane</keyword>
<evidence type="ECO:0000313" key="2">
    <source>
        <dbReference type="EMBL" id="WTU44299.1"/>
    </source>
</evidence>
<dbReference type="AlphaFoldDB" id="A0AAU2HAK1"/>
<name>A0AAU2HAK1_9ACTN</name>
<keyword evidence="1" id="KW-0812">Transmembrane</keyword>
<evidence type="ECO:0000256" key="1">
    <source>
        <dbReference type="SAM" id="Phobius"/>
    </source>
</evidence>
<accession>A0AAU2HAK1</accession>
<sequence>MYTLLFLLIFLCVMAVVREWPRRSRTLLWTGTLAVTVLAFLPHVLDHTFHIAL</sequence>
<gene>
    <name evidence="2" type="ORF">OHV25_34320</name>
</gene>
<keyword evidence="1" id="KW-1133">Transmembrane helix</keyword>